<dbReference type="GO" id="GO:0005739">
    <property type="term" value="C:mitochondrion"/>
    <property type="evidence" value="ECO:0007669"/>
    <property type="project" value="TreeGrafter"/>
</dbReference>
<comment type="similarity">
    <text evidence="1 5">Belongs to the proline oxidase family.</text>
</comment>
<comment type="caution">
    <text evidence="7">The sequence shown here is derived from an EMBL/GenBank/DDBJ whole genome shotgun (WGS) entry which is preliminary data.</text>
</comment>
<name>A0A072Q2H5_9EURO</name>
<dbReference type="GO" id="GO:0071949">
    <property type="term" value="F:FAD binding"/>
    <property type="evidence" value="ECO:0007669"/>
    <property type="project" value="TreeGrafter"/>
</dbReference>
<evidence type="ECO:0000256" key="3">
    <source>
        <dbReference type="ARBA" id="ARBA00023002"/>
    </source>
</evidence>
<dbReference type="PANTHER" id="PTHR13914">
    <property type="entry name" value="PROLINE OXIDASE"/>
    <property type="match status" value="1"/>
</dbReference>
<dbReference type="GeneID" id="25275029"/>
<accession>A0A072Q2H5</accession>
<protein>
    <recommendedName>
        <fullName evidence="2 5">Proline dehydrogenase</fullName>
        <ecNumber evidence="2 5">1.5.5.2</ecNumber>
    </recommendedName>
</protein>
<dbReference type="SUPFAM" id="SSF51730">
    <property type="entry name" value="FAD-linked oxidoreductase"/>
    <property type="match status" value="2"/>
</dbReference>
<sequence>MPVADLLRSLLVLSVAALPRPLLLALIQMAKDRASLLSRSRLLSWMIRNTFYKHFCIGSNMSEIISNTAAIRKRSVDGVILTYAKEAAVRQTSTQAVTLTRTDQDLNNWVQSNLQTIEMLFPGDYVALRVTGAGPASVDFLKRYTSACTWESGSPASTNEMETNLKQEHQILQDAMRQICTKAQSRRVRILVDAEGSRYQRAIDEISLNLMAEFNQHSNSSRNENGRATILNTYQLYLKNNIDKIKRHLQHSVDHNYTLGLKLVRGAYMSVEPDREIIHDSKQNTDEAYDAAVKFLLDDRANGLEEGSTHAEKWTTDIMLATHNTRSVQEALKQYMSITKFKDRVQGLAFAQLMGMADELSLSLAAHLGQITTETTLDYGQDSILTTHAHQNLTFARVRDPKAPVSNYPELSVYKYTVWGTLSDCLLYMLRRAEENSDAVTRSRGTLMAVLKELLKRPMLL</sequence>
<dbReference type="InterPro" id="IPR029041">
    <property type="entry name" value="FAD-linked_oxidoreductase-like"/>
</dbReference>
<evidence type="ECO:0000256" key="1">
    <source>
        <dbReference type="ARBA" id="ARBA00005869"/>
    </source>
</evidence>
<evidence type="ECO:0000256" key="5">
    <source>
        <dbReference type="RuleBase" id="RU364054"/>
    </source>
</evidence>
<organism evidence="7 8">
    <name type="scientific">Exophiala aquamarina CBS 119918</name>
    <dbReference type="NCBI Taxonomy" id="1182545"/>
    <lineage>
        <taxon>Eukaryota</taxon>
        <taxon>Fungi</taxon>
        <taxon>Dikarya</taxon>
        <taxon>Ascomycota</taxon>
        <taxon>Pezizomycotina</taxon>
        <taxon>Eurotiomycetes</taxon>
        <taxon>Chaetothyriomycetidae</taxon>
        <taxon>Chaetothyriales</taxon>
        <taxon>Herpotrichiellaceae</taxon>
        <taxon>Exophiala</taxon>
    </lineage>
</organism>
<dbReference type="GO" id="GO:0010133">
    <property type="term" value="P:L-proline catabolic process to L-glutamate"/>
    <property type="evidence" value="ECO:0007669"/>
    <property type="project" value="TreeGrafter"/>
</dbReference>
<dbReference type="PANTHER" id="PTHR13914:SF0">
    <property type="entry name" value="PROLINE DEHYDROGENASE 1, MITOCHONDRIAL"/>
    <property type="match status" value="1"/>
</dbReference>
<dbReference type="STRING" id="1182545.A0A072Q2H5"/>
<dbReference type="RefSeq" id="XP_013264695.1">
    <property type="nucleotide sequence ID" value="XM_013409241.1"/>
</dbReference>
<dbReference type="InterPro" id="IPR002872">
    <property type="entry name" value="Proline_DH_dom"/>
</dbReference>
<gene>
    <name evidence="7" type="ORF">A1O9_00077</name>
</gene>
<dbReference type="AlphaFoldDB" id="A0A072Q2H5"/>
<evidence type="ECO:0000256" key="4">
    <source>
        <dbReference type="ARBA" id="ARBA00023062"/>
    </source>
</evidence>
<comment type="cofactor">
    <cofactor evidence="5">
        <name>FAD</name>
        <dbReference type="ChEBI" id="CHEBI:57692"/>
    </cofactor>
</comment>
<proteinExistence type="inferred from homology"/>
<dbReference type="InterPro" id="IPR015659">
    <property type="entry name" value="Proline_oxidase"/>
</dbReference>
<reference evidence="7 8" key="1">
    <citation type="submission" date="2013-03" db="EMBL/GenBank/DDBJ databases">
        <title>The Genome Sequence of Exophiala aquamarina CBS 119918.</title>
        <authorList>
            <consortium name="The Broad Institute Genomics Platform"/>
            <person name="Cuomo C."/>
            <person name="de Hoog S."/>
            <person name="Gorbushina A."/>
            <person name="Walker B."/>
            <person name="Young S.K."/>
            <person name="Zeng Q."/>
            <person name="Gargeya S."/>
            <person name="Fitzgerald M."/>
            <person name="Haas B."/>
            <person name="Abouelleil A."/>
            <person name="Allen A.W."/>
            <person name="Alvarado L."/>
            <person name="Arachchi H.M."/>
            <person name="Berlin A.M."/>
            <person name="Chapman S.B."/>
            <person name="Gainer-Dewar J."/>
            <person name="Goldberg J."/>
            <person name="Griggs A."/>
            <person name="Gujja S."/>
            <person name="Hansen M."/>
            <person name="Howarth C."/>
            <person name="Imamovic A."/>
            <person name="Ireland A."/>
            <person name="Larimer J."/>
            <person name="McCowan C."/>
            <person name="Murphy C."/>
            <person name="Pearson M."/>
            <person name="Poon T.W."/>
            <person name="Priest M."/>
            <person name="Roberts A."/>
            <person name="Saif S."/>
            <person name="Shea T."/>
            <person name="Sisk P."/>
            <person name="Sykes S."/>
            <person name="Wortman J."/>
            <person name="Nusbaum C."/>
            <person name="Birren B."/>
        </authorList>
    </citation>
    <scope>NUCLEOTIDE SEQUENCE [LARGE SCALE GENOMIC DNA]</scope>
    <source>
        <strain evidence="7 8">CBS 119918</strain>
    </source>
</reference>
<dbReference type="Pfam" id="PF01619">
    <property type="entry name" value="Pro_dh"/>
    <property type="match status" value="1"/>
</dbReference>
<evidence type="ECO:0000256" key="2">
    <source>
        <dbReference type="ARBA" id="ARBA00012695"/>
    </source>
</evidence>
<comment type="catalytic activity">
    <reaction evidence="5">
        <text>L-proline + a quinone = (S)-1-pyrroline-5-carboxylate + a quinol + H(+)</text>
        <dbReference type="Rhea" id="RHEA:23784"/>
        <dbReference type="ChEBI" id="CHEBI:15378"/>
        <dbReference type="ChEBI" id="CHEBI:17388"/>
        <dbReference type="ChEBI" id="CHEBI:24646"/>
        <dbReference type="ChEBI" id="CHEBI:60039"/>
        <dbReference type="ChEBI" id="CHEBI:132124"/>
        <dbReference type="EC" id="1.5.5.2"/>
    </reaction>
</comment>
<keyword evidence="4 5" id="KW-0642">Proline metabolism</keyword>
<evidence type="ECO:0000259" key="6">
    <source>
        <dbReference type="Pfam" id="PF01619"/>
    </source>
</evidence>
<dbReference type="Gene3D" id="3.20.20.220">
    <property type="match status" value="1"/>
</dbReference>
<dbReference type="VEuPathDB" id="FungiDB:A1O9_00077"/>
<keyword evidence="5" id="KW-0274">FAD</keyword>
<dbReference type="EC" id="1.5.5.2" evidence="2 5"/>
<dbReference type="GO" id="GO:0004657">
    <property type="term" value="F:proline dehydrogenase activity"/>
    <property type="evidence" value="ECO:0007669"/>
    <property type="project" value="UniProtKB-EC"/>
</dbReference>
<keyword evidence="5" id="KW-0285">Flavoprotein</keyword>
<dbReference type="HOGENOM" id="CLU_018202_0_1_1"/>
<dbReference type="OrthoDB" id="5464at2759"/>
<evidence type="ECO:0000313" key="7">
    <source>
        <dbReference type="EMBL" id="KEF62105.1"/>
    </source>
</evidence>
<feature type="domain" description="Proline dehydrogenase" evidence="6">
    <location>
        <begin position="67"/>
        <end position="442"/>
    </location>
</feature>
<keyword evidence="3 5" id="KW-0560">Oxidoreductase</keyword>
<keyword evidence="8" id="KW-1185">Reference proteome</keyword>
<comment type="function">
    <text evidence="5">Converts proline to delta-1-pyrroline-5-carboxylate.</text>
</comment>
<evidence type="ECO:0000313" key="8">
    <source>
        <dbReference type="Proteomes" id="UP000027920"/>
    </source>
</evidence>
<dbReference type="EMBL" id="AMGV01000001">
    <property type="protein sequence ID" value="KEF62105.1"/>
    <property type="molecule type" value="Genomic_DNA"/>
</dbReference>
<dbReference type="Proteomes" id="UP000027920">
    <property type="component" value="Unassembled WGS sequence"/>
</dbReference>